<dbReference type="SUPFAM" id="SSF53448">
    <property type="entry name" value="Nucleotide-diphospho-sugar transferases"/>
    <property type="match status" value="1"/>
</dbReference>
<dbReference type="InterPro" id="IPR029044">
    <property type="entry name" value="Nucleotide-diphossugar_trans"/>
</dbReference>
<gene>
    <name evidence="7" type="ORF">GCM10011320_24050</name>
</gene>
<dbReference type="InterPro" id="IPR001173">
    <property type="entry name" value="Glyco_trans_2-like"/>
</dbReference>
<dbReference type="Gene3D" id="3.90.550.10">
    <property type="entry name" value="Spore Coat Polysaccharide Biosynthesis Protein SpsA, Chain A"/>
    <property type="match status" value="1"/>
</dbReference>
<keyword evidence="5" id="KW-0472">Membrane</keyword>
<reference evidence="7" key="2">
    <citation type="submission" date="2020-09" db="EMBL/GenBank/DDBJ databases">
        <authorList>
            <person name="Sun Q."/>
            <person name="Zhou Y."/>
        </authorList>
    </citation>
    <scope>NUCLEOTIDE SEQUENCE</scope>
    <source>
        <strain evidence="7">CGMCC 1.3617</strain>
    </source>
</reference>
<comment type="caution">
    <text evidence="7">The sequence shown here is derived from an EMBL/GenBank/DDBJ whole genome shotgun (WGS) entry which is preliminary data.</text>
</comment>
<evidence type="ECO:0000256" key="4">
    <source>
        <dbReference type="ARBA" id="ARBA00022679"/>
    </source>
</evidence>
<evidence type="ECO:0000256" key="3">
    <source>
        <dbReference type="ARBA" id="ARBA00022676"/>
    </source>
</evidence>
<dbReference type="InterPro" id="IPR026461">
    <property type="entry name" value="Trfase_2_rSAM/seldom_assoc"/>
</dbReference>
<keyword evidence="2" id="KW-1003">Cell membrane</keyword>
<evidence type="ECO:0000256" key="5">
    <source>
        <dbReference type="ARBA" id="ARBA00023136"/>
    </source>
</evidence>
<reference evidence="7" key="1">
    <citation type="journal article" date="2014" name="Int. J. Syst. Evol. Microbiol.">
        <title>Complete genome sequence of Corynebacterium casei LMG S-19264T (=DSM 44701T), isolated from a smear-ripened cheese.</title>
        <authorList>
            <consortium name="US DOE Joint Genome Institute (JGI-PGF)"/>
            <person name="Walter F."/>
            <person name="Albersmeier A."/>
            <person name="Kalinowski J."/>
            <person name="Ruckert C."/>
        </authorList>
    </citation>
    <scope>NUCLEOTIDE SEQUENCE</scope>
    <source>
        <strain evidence="7">CGMCC 1.3617</strain>
    </source>
</reference>
<dbReference type="RefSeq" id="WP_188967288.1">
    <property type="nucleotide sequence ID" value="NZ_BMKW01000005.1"/>
</dbReference>
<dbReference type="CDD" id="cd02522">
    <property type="entry name" value="GT_2_like_a"/>
    <property type="match status" value="1"/>
</dbReference>
<dbReference type="GO" id="GO:0005886">
    <property type="term" value="C:plasma membrane"/>
    <property type="evidence" value="ECO:0007669"/>
    <property type="project" value="UniProtKB-SubCell"/>
</dbReference>
<evidence type="ECO:0000313" key="8">
    <source>
        <dbReference type="Proteomes" id="UP000661507"/>
    </source>
</evidence>
<sequence length="229" mass="24694">MRTLSELTAVLPTLNAAATLGQTLEVLAGGLAGVVVADGGSTDGTAATAIAAGAHLLIAPRGRGSQIAAGTGVVTTPWMLVLHADTRPGAGWHDAAEAFMADPANARRAGYFRFALDDPAPQARRLERMVAWRCRWLGLPYGDQGLLISRDFLAELGGYRSIPIMEDVDLVRRIGRGRLVALEPPFITSATRWREQGWWRRSARNLACLALWFAGLPPSRIARLYAGRR</sequence>
<comment type="subcellular location">
    <subcellularLocation>
        <location evidence="1">Cell membrane</location>
    </subcellularLocation>
</comment>
<keyword evidence="4 7" id="KW-0808">Transferase</keyword>
<evidence type="ECO:0000256" key="2">
    <source>
        <dbReference type="ARBA" id="ARBA00022475"/>
    </source>
</evidence>
<dbReference type="NCBIfam" id="TIGR04283">
    <property type="entry name" value="glyco_like_mftF"/>
    <property type="match status" value="1"/>
</dbReference>
<evidence type="ECO:0000259" key="6">
    <source>
        <dbReference type="Pfam" id="PF00535"/>
    </source>
</evidence>
<organism evidence="7 8">
    <name type="scientific">Neoroseomonas lacus</name>
    <dbReference type="NCBI Taxonomy" id="287609"/>
    <lineage>
        <taxon>Bacteria</taxon>
        <taxon>Pseudomonadati</taxon>
        <taxon>Pseudomonadota</taxon>
        <taxon>Alphaproteobacteria</taxon>
        <taxon>Acetobacterales</taxon>
        <taxon>Acetobacteraceae</taxon>
        <taxon>Neoroseomonas</taxon>
    </lineage>
</organism>
<accession>A0A917KJ04</accession>
<dbReference type="EMBL" id="BMKW01000005">
    <property type="protein sequence ID" value="GGJ15937.1"/>
    <property type="molecule type" value="Genomic_DNA"/>
</dbReference>
<dbReference type="Proteomes" id="UP000661507">
    <property type="component" value="Unassembled WGS sequence"/>
</dbReference>
<dbReference type="PANTHER" id="PTHR43646:SF2">
    <property type="entry name" value="GLYCOSYLTRANSFERASE 2-LIKE DOMAIN-CONTAINING PROTEIN"/>
    <property type="match status" value="1"/>
</dbReference>
<protein>
    <submittedName>
        <fullName evidence="7">Glycosyl transferase</fullName>
    </submittedName>
</protein>
<dbReference type="AlphaFoldDB" id="A0A917KJ04"/>
<evidence type="ECO:0000256" key="1">
    <source>
        <dbReference type="ARBA" id="ARBA00004236"/>
    </source>
</evidence>
<keyword evidence="3" id="KW-0328">Glycosyltransferase</keyword>
<dbReference type="Pfam" id="PF00535">
    <property type="entry name" value="Glycos_transf_2"/>
    <property type="match status" value="1"/>
</dbReference>
<keyword evidence="8" id="KW-1185">Reference proteome</keyword>
<name>A0A917KJ04_9PROT</name>
<evidence type="ECO:0000313" key="7">
    <source>
        <dbReference type="EMBL" id="GGJ15937.1"/>
    </source>
</evidence>
<dbReference type="GO" id="GO:0016757">
    <property type="term" value="F:glycosyltransferase activity"/>
    <property type="evidence" value="ECO:0007669"/>
    <property type="project" value="UniProtKB-KW"/>
</dbReference>
<feature type="domain" description="Glycosyltransferase 2-like" evidence="6">
    <location>
        <begin position="9"/>
        <end position="90"/>
    </location>
</feature>
<dbReference type="PANTHER" id="PTHR43646">
    <property type="entry name" value="GLYCOSYLTRANSFERASE"/>
    <property type="match status" value="1"/>
</dbReference>
<proteinExistence type="predicted"/>